<dbReference type="InterPro" id="IPR054657">
    <property type="entry name" value="T6SS_periplasmic_put"/>
</dbReference>
<reference evidence="4 5" key="1">
    <citation type="journal article" date="2015" name="Int. J. Syst. Evol. Microbiol.">
        <title>Erwinia iniecta sp. nov., isolated from Russian wheat aphids (Diuraphis noxia).</title>
        <authorList>
            <person name="Campillo T."/>
            <person name="Luna E."/>
            <person name="Portier P."/>
            <person name="Fischer-Le Saux M."/>
            <person name="Lapitan N."/>
            <person name="Tisserat N.A."/>
            <person name="Leach J.E."/>
        </authorList>
    </citation>
    <scope>NUCLEOTIDE SEQUENCE [LARGE SCALE GENOMIC DNA]</scope>
    <source>
        <strain evidence="2 5">B120</strain>
        <strain evidence="3 4">B149</strain>
    </source>
</reference>
<accession>A0A0L7TA49</accession>
<name>A0A0L7TA49_9GAMM</name>
<evidence type="ECO:0000313" key="3">
    <source>
        <dbReference type="EMBL" id="KOC92242.1"/>
    </source>
</evidence>
<gene>
    <name evidence="2" type="ORF">NG42_14920</name>
    <name evidence="3" type="ORF">NG43_13785</name>
</gene>
<dbReference type="RefSeq" id="WP_052900331.1">
    <property type="nucleotide sequence ID" value="NZ_JRXE01000020.1"/>
</dbReference>
<dbReference type="EMBL" id="JRXF01000021">
    <property type="protein sequence ID" value="KOC92242.1"/>
    <property type="molecule type" value="Genomic_DNA"/>
</dbReference>
<evidence type="ECO:0000313" key="5">
    <source>
        <dbReference type="Proteomes" id="UP000037088"/>
    </source>
</evidence>
<dbReference type="PROSITE" id="PS51257">
    <property type="entry name" value="PROKAR_LIPOPROTEIN"/>
    <property type="match status" value="1"/>
</dbReference>
<dbReference type="Proteomes" id="UP000037088">
    <property type="component" value="Unassembled WGS sequence"/>
</dbReference>
<evidence type="ECO:0000259" key="1">
    <source>
        <dbReference type="Pfam" id="PF24295"/>
    </source>
</evidence>
<feature type="domain" description="DUF7480" evidence="1">
    <location>
        <begin position="27"/>
        <end position="124"/>
    </location>
</feature>
<dbReference type="EMBL" id="JRXE01000020">
    <property type="protein sequence ID" value="KOC88943.1"/>
    <property type="molecule type" value="Genomic_DNA"/>
</dbReference>
<dbReference type="InterPro" id="IPR055903">
    <property type="entry name" value="DUF7480"/>
</dbReference>
<dbReference type="AlphaFoldDB" id="A0A0L7TA49"/>
<organism evidence="3 4">
    <name type="scientific">Winslowiella iniecta</name>
    <dbReference type="NCBI Taxonomy" id="1560201"/>
    <lineage>
        <taxon>Bacteria</taxon>
        <taxon>Pseudomonadati</taxon>
        <taxon>Pseudomonadota</taxon>
        <taxon>Gammaproteobacteria</taxon>
        <taxon>Enterobacterales</taxon>
        <taxon>Erwiniaceae</taxon>
        <taxon>Winslowiella</taxon>
    </lineage>
</organism>
<dbReference type="Proteomes" id="UP000036851">
    <property type="component" value="Unassembled WGS sequence"/>
</dbReference>
<sequence length="135" mass="15712">MILIRGLLFISILMLTGCTYRYSPFASAEVYLVNNKPCLSIPDTRESRSGIWLLTSISVSKNVDGYMKEVWRLDDINRLFKPIKINNFIEYSYDFDENSEYFISIDTHKDYGDGIRKNWIADFTPAQLKHKKTAP</sequence>
<evidence type="ECO:0000313" key="2">
    <source>
        <dbReference type="EMBL" id="KOC88943.1"/>
    </source>
</evidence>
<dbReference type="PATRIC" id="fig|1560201.3.peg.3166"/>
<comment type="caution">
    <text evidence="3">The sequence shown here is derived from an EMBL/GenBank/DDBJ whole genome shotgun (WGS) entry which is preliminary data.</text>
</comment>
<dbReference type="Pfam" id="PF24295">
    <property type="entry name" value="DUF7480"/>
    <property type="match status" value="1"/>
</dbReference>
<proteinExistence type="predicted"/>
<protein>
    <recommendedName>
        <fullName evidence="1">DUF7480 domain-containing protein</fullName>
    </recommendedName>
</protein>
<keyword evidence="5" id="KW-1185">Reference proteome</keyword>
<evidence type="ECO:0000313" key="4">
    <source>
        <dbReference type="Proteomes" id="UP000036851"/>
    </source>
</evidence>
<dbReference type="NCBIfam" id="NF045617">
    <property type="entry name" value="mostly_LP"/>
    <property type="match status" value="1"/>
</dbReference>